<dbReference type="PANTHER" id="PTHR10044:SF139">
    <property type="entry name" value="DEATH-ASSOCIATED INHIBITOR OF APOPTOSIS 2"/>
    <property type="match status" value="1"/>
</dbReference>
<name>A0ABQ9FC29_TEGGR</name>
<dbReference type="EMBL" id="JARBDR010000337">
    <property type="protein sequence ID" value="KAJ8314888.1"/>
    <property type="molecule type" value="Genomic_DNA"/>
</dbReference>
<dbReference type="Gene3D" id="3.30.40.10">
    <property type="entry name" value="Zinc/RING finger domain, C3HC4 (zinc finger)"/>
    <property type="match status" value="1"/>
</dbReference>
<proteinExistence type="inferred from homology"/>
<dbReference type="SUPFAM" id="SSF57924">
    <property type="entry name" value="Inhibitor of apoptosis (IAP) repeat"/>
    <property type="match status" value="1"/>
</dbReference>
<evidence type="ECO:0000259" key="6">
    <source>
        <dbReference type="PROSITE" id="PS50089"/>
    </source>
</evidence>
<dbReference type="InterPro" id="IPR001841">
    <property type="entry name" value="Znf_RING"/>
</dbReference>
<dbReference type="InterPro" id="IPR013083">
    <property type="entry name" value="Znf_RING/FYVE/PHD"/>
</dbReference>
<dbReference type="InterPro" id="IPR050784">
    <property type="entry name" value="IAP"/>
</dbReference>
<keyword evidence="8" id="KW-1185">Reference proteome</keyword>
<evidence type="ECO:0000313" key="7">
    <source>
        <dbReference type="EMBL" id="KAJ8314888.1"/>
    </source>
</evidence>
<dbReference type="Proteomes" id="UP001217089">
    <property type="component" value="Unassembled WGS sequence"/>
</dbReference>
<dbReference type="CDD" id="cd00022">
    <property type="entry name" value="BIR"/>
    <property type="match status" value="1"/>
</dbReference>
<keyword evidence="3" id="KW-0862">Zinc</keyword>
<evidence type="ECO:0000256" key="2">
    <source>
        <dbReference type="ARBA" id="ARBA00022771"/>
    </source>
</evidence>
<comment type="caution">
    <text evidence="7">The sequence shown here is derived from an EMBL/GenBank/DDBJ whole genome shotgun (WGS) entry which is preliminary data.</text>
</comment>
<sequence length="406" mass="45050">MPTGISECPKLDLIQVSMFGGFPQNDSADVLRRPLNTVDSQNFSAVIPQSSLLINGNAGQHQRDSFQGFRSNDLETDLSPQQQQPIPQRFVLRGPNNPLANRSGPRYPEYALKTVRITSFRSWSTTLKPAELLAEAGFFSTNNGDCVRCFYCGIGLRNWDPDDDPWVEHARWSSKCVYLLEKKGVEFVNLVQAAVRQADIEEALQQNSNSESTNGIRNTGTSGDIEVDQDSPKTGGKSQNGQTKGYRPNPTEKKNPLLCPAAQSALEMGYLPKIVKRAVDQILETKGWDGMTAMNILEVLLEMEEREKQKENGQAERLLVKQKPSLPVPEPMEQNSNDNQDIKGRLRAENSELKERTTCKICCESIVSIVFLPCGHLVCCAQCSPALKDCPVCRSTVKGTVRICLS</sequence>
<dbReference type="Gene3D" id="1.10.1170.10">
    <property type="entry name" value="Inhibitor Of Apoptosis Protein (2mihbC-IAP-1), Chain A"/>
    <property type="match status" value="1"/>
</dbReference>
<evidence type="ECO:0000313" key="8">
    <source>
        <dbReference type="Proteomes" id="UP001217089"/>
    </source>
</evidence>
<reference evidence="7 8" key="1">
    <citation type="submission" date="2022-12" db="EMBL/GenBank/DDBJ databases">
        <title>Chromosome-level genome of Tegillarca granosa.</title>
        <authorList>
            <person name="Kim J."/>
        </authorList>
    </citation>
    <scope>NUCLEOTIDE SEQUENCE [LARGE SCALE GENOMIC DNA]</scope>
    <source>
        <strain evidence="7">Teg-2019</strain>
        <tissue evidence="7">Adductor muscle</tissue>
    </source>
</reference>
<dbReference type="Pfam" id="PF00653">
    <property type="entry name" value="BIR"/>
    <property type="match status" value="1"/>
</dbReference>
<feature type="region of interest" description="Disordered" evidence="5">
    <location>
        <begin position="205"/>
        <end position="255"/>
    </location>
</feature>
<keyword evidence="2 4" id="KW-0479">Metal-binding</keyword>
<dbReference type="PANTHER" id="PTHR10044">
    <property type="entry name" value="INHIBITOR OF APOPTOSIS"/>
    <property type="match status" value="1"/>
</dbReference>
<comment type="similarity">
    <text evidence="1">Belongs to the IAP family.</text>
</comment>
<dbReference type="PROSITE" id="PS50089">
    <property type="entry name" value="ZF_RING_2"/>
    <property type="match status" value="1"/>
</dbReference>
<organism evidence="7 8">
    <name type="scientific">Tegillarca granosa</name>
    <name type="common">Malaysian cockle</name>
    <name type="synonym">Anadara granosa</name>
    <dbReference type="NCBI Taxonomy" id="220873"/>
    <lineage>
        <taxon>Eukaryota</taxon>
        <taxon>Metazoa</taxon>
        <taxon>Spiralia</taxon>
        <taxon>Lophotrochozoa</taxon>
        <taxon>Mollusca</taxon>
        <taxon>Bivalvia</taxon>
        <taxon>Autobranchia</taxon>
        <taxon>Pteriomorphia</taxon>
        <taxon>Arcoida</taxon>
        <taxon>Arcoidea</taxon>
        <taxon>Arcidae</taxon>
        <taxon>Tegillarca</taxon>
    </lineage>
</organism>
<feature type="compositionally biased region" description="Polar residues" evidence="5">
    <location>
        <begin position="205"/>
        <end position="222"/>
    </location>
</feature>
<protein>
    <recommendedName>
        <fullName evidence="6">RING-type domain-containing protein</fullName>
    </recommendedName>
</protein>
<dbReference type="SMART" id="SM00238">
    <property type="entry name" value="BIR"/>
    <property type="match status" value="1"/>
</dbReference>
<dbReference type="PROSITE" id="PS50143">
    <property type="entry name" value="BIR_REPEAT_2"/>
    <property type="match status" value="1"/>
</dbReference>
<gene>
    <name evidence="7" type="ORF">KUTeg_007038</name>
</gene>
<evidence type="ECO:0000256" key="5">
    <source>
        <dbReference type="SAM" id="MobiDB-lite"/>
    </source>
</evidence>
<keyword evidence="2 4" id="KW-0863">Zinc-finger</keyword>
<evidence type="ECO:0000256" key="4">
    <source>
        <dbReference type="PROSITE-ProRule" id="PRU00175"/>
    </source>
</evidence>
<accession>A0ABQ9FC29</accession>
<feature type="region of interest" description="Disordered" evidence="5">
    <location>
        <begin position="307"/>
        <end position="343"/>
    </location>
</feature>
<dbReference type="Gene3D" id="1.10.8.10">
    <property type="entry name" value="DNA helicase RuvA subunit, C-terminal domain"/>
    <property type="match status" value="1"/>
</dbReference>
<evidence type="ECO:0000256" key="3">
    <source>
        <dbReference type="ARBA" id="ARBA00022833"/>
    </source>
</evidence>
<feature type="domain" description="RING-type" evidence="6">
    <location>
        <begin position="359"/>
        <end position="394"/>
    </location>
</feature>
<dbReference type="Pfam" id="PF13920">
    <property type="entry name" value="zf-C3HC4_3"/>
    <property type="match status" value="1"/>
</dbReference>
<dbReference type="InterPro" id="IPR001370">
    <property type="entry name" value="BIR_rpt"/>
</dbReference>
<evidence type="ECO:0000256" key="1">
    <source>
        <dbReference type="ARBA" id="ARBA00006672"/>
    </source>
</evidence>
<dbReference type="CDD" id="cd16713">
    <property type="entry name" value="RING-HC_BIRC2_3_7"/>
    <property type="match status" value="1"/>
</dbReference>